<evidence type="ECO:0000313" key="3">
    <source>
        <dbReference type="RefSeq" id="XP_002739004.1"/>
    </source>
</evidence>
<feature type="domain" description="GST N-terminal" evidence="1">
    <location>
        <begin position="9"/>
        <end position="82"/>
    </location>
</feature>
<dbReference type="InterPro" id="IPR050931">
    <property type="entry name" value="Mito_Protein_Transport_Metaxin"/>
</dbReference>
<sequence length="393" mass="45368">MTTRMLQFIGAELSPYTAKVRAYLRYKKIPFEPVQCTLEVMQKVVKPGIGWSVVPVVVTPDNKFIQDSTDIINNLEKQHPTPSIYPKTPRQRLVSLLLELYADEWLFITAMHYRWNFNENSKFLNVEFGKNSFPGEPADIQEERGRRVYSRFKQMCPFIGINEETIPELEKGYIKLLDVLSVHLDKYPYLLGYQPSIADFAVFGQLYAIFFRDPAPGLIMKTRAPVVAAWVETMNQFTTESRQYNHTVVDGRIVKQEPEHTDFLPDDEVPETLNHILDTMFTNQGAVLIDTANELTNYLKENPEEDDIPRQIGMHTFHINSASSKRAIFPYPIWMLQGITDYYHGLSSIDKSSVDRFLDKFKGGRELLNVDLSQCRVERTNVHLHRAIANAKL</sequence>
<dbReference type="Pfam" id="PF13410">
    <property type="entry name" value="GST_C_2"/>
    <property type="match status" value="1"/>
</dbReference>
<dbReference type="RefSeq" id="XP_002739004.1">
    <property type="nucleotide sequence ID" value="XM_002738958.1"/>
</dbReference>
<evidence type="ECO:0000313" key="2">
    <source>
        <dbReference type="Proteomes" id="UP000694865"/>
    </source>
</evidence>
<gene>
    <name evidence="3" type="primary">LOC100375835</name>
</gene>
<proteinExistence type="predicted"/>
<dbReference type="Proteomes" id="UP000694865">
    <property type="component" value="Unplaced"/>
</dbReference>
<keyword evidence="2" id="KW-1185">Reference proteome</keyword>
<dbReference type="Gene3D" id="3.40.30.10">
    <property type="entry name" value="Glutaredoxin"/>
    <property type="match status" value="1"/>
</dbReference>
<dbReference type="InterPro" id="IPR036282">
    <property type="entry name" value="Glutathione-S-Trfase_C_sf"/>
</dbReference>
<dbReference type="GeneID" id="100375835"/>
<accession>A0ABM0GWP8</accession>
<evidence type="ECO:0000259" key="1">
    <source>
        <dbReference type="Pfam" id="PF13417"/>
    </source>
</evidence>
<dbReference type="PANTHER" id="PTHR12289:SF67">
    <property type="match status" value="1"/>
</dbReference>
<dbReference type="PANTHER" id="PTHR12289">
    <property type="entry name" value="METAXIN RELATED"/>
    <property type="match status" value="1"/>
</dbReference>
<protein>
    <submittedName>
        <fullName evidence="3">Uncharacterized protein LOC100375835</fullName>
    </submittedName>
</protein>
<reference evidence="3" key="1">
    <citation type="submission" date="2025-08" db="UniProtKB">
        <authorList>
            <consortium name="RefSeq"/>
        </authorList>
    </citation>
    <scope>IDENTIFICATION</scope>
    <source>
        <tissue evidence="3">Testes</tissue>
    </source>
</reference>
<name>A0ABM0GWP8_SACKO</name>
<dbReference type="SUPFAM" id="SSF47616">
    <property type="entry name" value="GST C-terminal domain-like"/>
    <property type="match status" value="1"/>
</dbReference>
<dbReference type="InterPro" id="IPR036249">
    <property type="entry name" value="Thioredoxin-like_sf"/>
</dbReference>
<dbReference type="Gene3D" id="1.20.1050.10">
    <property type="match status" value="2"/>
</dbReference>
<dbReference type="CDD" id="cd00299">
    <property type="entry name" value="GST_C_family"/>
    <property type="match status" value="1"/>
</dbReference>
<organism evidence="2 3">
    <name type="scientific">Saccoglossus kowalevskii</name>
    <name type="common">Acorn worm</name>
    <dbReference type="NCBI Taxonomy" id="10224"/>
    <lineage>
        <taxon>Eukaryota</taxon>
        <taxon>Metazoa</taxon>
        <taxon>Hemichordata</taxon>
        <taxon>Enteropneusta</taxon>
        <taxon>Harrimaniidae</taxon>
        <taxon>Saccoglossus</taxon>
    </lineage>
</organism>
<dbReference type="Pfam" id="PF13417">
    <property type="entry name" value="GST_N_3"/>
    <property type="match status" value="1"/>
</dbReference>
<dbReference type="InterPro" id="IPR004045">
    <property type="entry name" value="Glutathione_S-Trfase_N"/>
</dbReference>
<dbReference type="SUPFAM" id="SSF52833">
    <property type="entry name" value="Thioredoxin-like"/>
    <property type="match status" value="1"/>
</dbReference>